<organism evidence="5 6">
    <name type="scientific">Fusarium sarcochroum</name>
    <dbReference type="NCBI Taxonomy" id="1208366"/>
    <lineage>
        <taxon>Eukaryota</taxon>
        <taxon>Fungi</taxon>
        <taxon>Dikarya</taxon>
        <taxon>Ascomycota</taxon>
        <taxon>Pezizomycotina</taxon>
        <taxon>Sordariomycetes</taxon>
        <taxon>Hypocreomycetidae</taxon>
        <taxon>Hypocreales</taxon>
        <taxon>Nectriaceae</taxon>
        <taxon>Fusarium</taxon>
        <taxon>Fusarium lateritium species complex</taxon>
    </lineage>
</organism>
<feature type="compositionally biased region" description="Basic and acidic residues" evidence="3">
    <location>
        <begin position="689"/>
        <end position="705"/>
    </location>
</feature>
<dbReference type="PANTHER" id="PTHR47425:SF2">
    <property type="entry name" value="FARB-RELATED"/>
    <property type="match status" value="1"/>
</dbReference>
<reference evidence="5" key="1">
    <citation type="journal article" date="2020" name="BMC Genomics">
        <title>Correction to: Identification and distribution of gene clusters required for synthesis of sphingolipid metabolism inhibitors in diverse species of the filamentous fungus Fusarium.</title>
        <authorList>
            <person name="Kim H.S."/>
            <person name="Lohmar J.M."/>
            <person name="Busman M."/>
            <person name="Brown D.W."/>
            <person name="Naumann T.A."/>
            <person name="Divon H.H."/>
            <person name="Lysoe E."/>
            <person name="Uhlig S."/>
            <person name="Proctor R.H."/>
        </authorList>
    </citation>
    <scope>NUCLEOTIDE SEQUENCE</scope>
    <source>
        <strain evidence="5">NRRL 20472</strain>
    </source>
</reference>
<keyword evidence="1" id="KW-0479">Metal-binding</keyword>
<dbReference type="OrthoDB" id="5121955at2759"/>
<dbReference type="AlphaFoldDB" id="A0A8H4UAX2"/>
<dbReference type="Pfam" id="PF00172">
    <property type="entry name" value="Zn_clus"/>
    <property type="match status" value="1"/>
</dbReference>
<keyword evidence="6" id="KW-1185">Reference proteome</keyword>
<evidence type="ECO:0000259" key="4">
    <source>
        <dbReference type="PROSITE" id="PS50048"/>
    </source>
</evidence>
<accession>A0A8H4UAX2</accession>
<proteinExistence type="predicted"/>
<dbReference type="CDD" id="cd12148">
    <property type="entry name" value="fungal_TF_MHR"/>
    <property type="match status" value="1"/>
</dbReference>
<dbReference type="Gene3D" id="4.10.240.10">
    <property type="entry name" value="Zn(2)-C6 fungal-type DNA-binding domain"/>
    <property type="match status" value="1"/>
</dbReference>
<dbReference type="SMART" id="SM00066">
    <property type="entry name" value="GAL4"/>
    <property type="match status" value="1"/>
</dbReference>
<feature type="compositionally biased region" description="Polar residues" evidence="3">
    <location>
        <begin position="126"/>
        <end position="137"/>
    </location>
</feature>
<protein>
    <recommendedName>
        <fullName evidence="4">Zn(2)-C6 fungal-type domain-containing protein</fullName>
    </recommendedName>
</protein>
<feature type="region of interest" description="Disordered" evidence="3">
    <location>
        <begin position="1"/>
        <end position="24"/>
    </location>
</feature>
<keyword evidence="2" id="KW-0539">Nucleus</keyword>
<feature type="region of interest" description="Disordered" evidence="3">
    <location>
        <begin position="678"/>
        <end position="705"/>
    </location>
</feature>
<evidence type="ECO:0000256" key="3">
    <source>
        <dbReference type="SAM" id="MobiDB-lite"/>
    </source>
</evidence>
<gene>
    <name evidence="5" type="ORF">FSARC_517</name>
</gene>
<sequence length="754" mass="84376">MHLPEVEAQNSLQTKPRAKRPRIRRTRAARACRHCHARKVRCIQSVPNGPCANCRMDGNECVFQTRRNSPFHKYTLPSTDSFQVITPSNEAQPYDQAISSPTSILDEMPLEDLDLHHRDPEPSSPAPTSHGQPTHQSAIDDRQLAFKLAQLQYPFLKLSHISQVSSESVDFLIDRGCLNVPPRRVLDVFVQHYFLYTHPLLPIMNEASFWRMYGSSDAECQSASKDKLSLLVLYGIMFVSCSLLYDLNCEPSAVSVAQAALLLSQSHLTQRSGISHKSGIMWLSIAIYNARKAGADSHDISPSAEKPGPDEVEASANILRRLWWCCIIRDRILPLTARCDVQITRANYDFDHNPMLGLSDLSDEITGSEVYDTRTKSSLLNVLTSLVELCVILTDVLTEATSTSHQTGPANHIEACRDSLIAWHDTLPLQPHEQDYGPENIFLEPHERSTILFANIVHMYYHSSMLALCHHEMLHAENRLCLFDFSLASVEDYRNNQELQHAASQVISCLGELVRLDLALTMYRSQYESAEWVAQALQSIVKVFDEPTLPARITSESFQLNTSVKSWTDIARLSPRLYLRLATMMDLAIRNGSLPDENDLPLNLRAGSGVVNPCPAPASSNPQDDTHEAVDFCAGALHSSGWQDPTAWAAEGTGCEFMMGVWNGTSSESDQGVVFGLKLDEYPSPSSDESDHERSPPENDKRETTEREILRLLYLEDEDNSLSGTSVKKMSMHMDNALSSPNYIVQIESLLDLN</sequence>
<dbReference type="PROSITE" id="PS50048">
    <property type="entry name" value="ZN2_CY6_FUNGAL_2"/>
    <property type="match status" value="1"/>
</dbReference>
<dbReference type="Pfam" id="PF04082">
    <property type="entry name" value="Fungal_trans"/>
    <property type="match status" value="1"/>
</dbReference>
<dbReference type="PROSITE" id="PS00463">
    <property type="entry name" value="ZN2_CY6_FUNGAL_1"/>
    <property type="match status" value="1"/>
</dbReference>
<dbReference type="CDD" id="cd00067">
    <property type="entry name" value="GAL4"/>
    <property type="match status" value="1"/>
</dbReference>
<dbReference type="InterPro" id="IPR007219">
    <property type="entry name" value="XnlR_reg_dom"/>
</dbReference>
<dbReference type="EMBL" id="JABEXW010000029">
    <property type="protein sequence ID" value="KAF4973086.1"/>
    <property type="molecule type" value="Genomic_DNA"/>
</dbReference>
<evidence type="ECO:0000313" key="6">
    <source>
        <dbReference type="Proteomes" id="UP000622797"/>
    </source>
</evidence>
<dbReference type="InterPro" id="IPR036864">
    <property type="entry name" value="Zn2-C6_fun-type_DNA-bd_sf"/>
</dbReference>
<evidence type="ECO:0000313" key="5">
    <source>
        <dbReference type="EMBL" id="KAF4973086.1"/>
    </source>
</evidence>
<comment type="caution">
    <text evidence="5">The sequence shown here is derived from an EMBL/GenBank/DDBJ whole genome shotgun (WGS) entry which is preliminary data.</text>
</comment>
<feature type="domain" description="Zn(2)-C6 fungal-type" evidence="4">
    <location>
        <begin position="31"/>
        <end position="63"/>
    </location>
</feature>
<dbReference type="GO" id="GO:0008270">
    <property type="term" value="F:zinc ion binding"/>
    <property type="evidence" value="ECO:0007669"/>
    <property type="project" value="InterPro"/>
</dbReference>
<dbReference type="Proteomes" id="UP000622797">
    <property type="component" value="Unassembled WGS sequence"/>
</dbReference>
<dbReference type="GO" id="GO:0000981">
    <property type="term" value="F:DNA-binding transcription factor activity, RNA polymerase II-specific"/>
    <property type="evidence" value="ECO:0007669"/>
    <property type="project" value="InterPro"/>
</dbReference>
<reference evidence="5" key="2">
    <citation type="submission" date="2020-05" db="EMBL/GenBank/DDBJ databases">
        <authorList>
            <person name="Kim H.-S."/>
            <person name="Proctor R.H."/>
            <person name="Brown D.W."/>
        </authorList>
    </citation>
    <scope>NUCLEOTIDE SEQUENCE</scope>
    <source>
        <strain evidence="5">NRRL 20472</strain>
    </source>
</reference>
<dbReference type="SUPFAM" id="SSF57701">
    <property type="entry name" value="Zn2/Cys6 DNA-binding domain"/>
    <property type="match status" value="1"/>
</dbReference>
<dbReference type="PANTHER" id="PTHR47425">
    <property type="entry name" value="FARB-RELATED"/>
    <property type="match status" value="1"/>
</dbReference>
<dbReference type="InterPro" id="IPR001138">
    <property type="entry name" value="Zn2Cys6_DnaBD"/>
</dbReference>
<name>A0A8H4UAX2_9HYPO</name>
<evidence type="ECO:0000256" key="1">
    <source>
        <dbReference type="ARBA" id="ARBA00022723"/>
    </source>
</evidence>
<dbReference type="InterPro" id="IPR052761">
    <property type="entry name" value="Fungal_Detox/Toxin_TFs"/>
</dbReference>
<evidence type="ECO:0000256" key="2">
    <source>
        <dbReference type="ARBA" id="ARBA00023242"/>
    </source>
</evidence>
<feature type="region of interest" description="Disordered" evidence="3">
    <location>
        <begin position="114"/>
        <end position="137"/>
    </location>
</feature>